<dbReference type="STRING" id="231916.A0A409WYI0"/>
<keyword evidence="1" id="KW-0812">Transmembrane</keyword>
<comment type="caution">
    <text evidence="2">The sequence shown here is derived from an EMBL/GenBank/DDBJ whole genome shotgun (WGS) entry which is preliminary data.</text>
</comment>
<organism evidence="2 3">
    <name type="scientific">Gymnopilus dilepis</name>
    <dbReference type="NCBI Taxonomy" id="231916"/>
    <lineage>
        <taxon>Eukaryota</taxon>
        <taxon>Fungi</taxon>
        <taxon>Dikarya</taxon>
        <taxon>Basidiomycota</taxon>
        <taxon>Agaricomycotina</taxon>
        <taxon>Agaricomycetes</taxon>
        <taxon>Agaricomycetidae</taxon>
        <taxon>Agaricales</taxon>
        <taxon>Agaricineae</taxon>
        <taxon>Hymenogastraceae</taxon>
        <taxon>Gymnopilus</taxon>
    </lineage>
</organism>
<dbReference type="Gene3D" id="1.20.58.340">
    <property type="entry name" value="Magnesium transport protein CorA, transmembrane region"/>
    <property type="match status" value="1"/>
</dbReference>
<reference evidence="2 3" key="1">
    <citation type="journal article" date="2018" name="Evol. Lett.">
        <title>Horizontal gene cluster transfer increased hallucinogenic mushroom diversity.</title>
        <authorList>
            <person name="Reynolds H.T."/>
            <person name="Vijayakumar V."/>
            <person name="Gluck-Thaler E."/>
            <person name="Korotkin H.B."/>
            <person name="Matheny P.B."/>
            <person name="Slot J.C."/>
        </authorList>
    </citation>
    <scope>NUCLEOTIDE SEQUENCE [LARGE SCALE GENOMIC DNA]</scope>
    <source>
        <strain evidence="2 3">SRW20</strain>
    </source>
</reference>
<proteinExistence type="predicted"/>
<sequence length="464" mass="53146">MNLDVDLITHPEIEARLLDPVAGSLDPRLTGTTSTDVLEVFADCIAWNERLNQEGLLHHFWNKHQKGRAGRLEYGAEPECRLRIFFIDDIETEPDCHTNRPYDGHDVQSIALWFQRHFGVSTLFLRGFDSPRNWVTIGSASFMRRSGSGTCLSLEGFYRYPPDFVAPEERRHPPVHVWYSHQLEPSTASTYLIHNCHPGAKQAILSCATSSHFRSLFRPLAVDAFLADCCLQTWAERVEETRKRLIIYEGPLPKELDCSMIANIVEDVYQLQQLLRIIGDLVIDVKDKLNFLVTTLKQRQNARSAQEPHVDTSVAESLEFLRAKNDVLVRWIINYKDRSQVQIDRFFNHAAHQDSALNVGISGMTSKIAISAQKDSSAMITMAALTMAFLPASFISALFSTVFFDTVRDVNGKVSLLVHPQWWILPLVTVPLTIIVFLIWIMWWRVRERTVIEKMPIRMTQRND</sequence>
<dbReference type="OrthoDB" id="2866354at2759"/>
<keyword evidence="3" id="KW-1185">Reference proteome</keyword>
<name>A0A409WYI0_9AGAR</name>
<dbReference type="InParanoid" id="A0A409WYI0"/>
<evidence type="ECO:0000256" key="1">
    <source>
        <dbReference type="SAM" id="Phobius"/>
    </source>
</evidence>
<gene>
    <name evidence="2" type="ORF">CVT26_001094</name>
</gene>
<dbReference type="EMBL" id="NHYE01004602">
    <property type="protein sequence ID" value="PPQ83584.1"/>
    <property type="molecule type" value="Genomic_DNA"/>
</dbReference>
<dbReference type="AlphaFoldDB" id="A0A409WYI0"/>
<feature type="transmembrane region" description="Helical" evidence="1">
    <location>
        <begin position="423"/>
        <end position="444"/>
    </location>
</feature>
<dbReference type="Proteomes" id="UP000284706">
    <property type="component" value="Unassembled WGS sequence"/>
</dbReference>
<protein>
    <submittedName>
        <fullName evidence="2">Uncharacterized protein</fullName>
    </submittedName>
</protein>
<keyword evidence="1" id="KW-1133">Transmembrane helix</keyword>
<feature type="transmembrane region" description="Helical" evidence="1">
    <location>
        <begin position="380"/>
        <end position="403"/>
    </location>
</feature>
<accession>A0A409WYI0</accession>
<evidence type="ECO:0000313" key="2">
    <source>
        <dbReference type="EMBL" id="PPQ83584.1"/>
    </source>
</evidence>
<evidence type="ECO:0000313" key="3">
    <source>
        <dbReference type="Proteomes" id="UP000284706"/>
    </source>
</evidence>
<keyword evidence="1" id="KW-0472">Membrane</keyword>